<protein>
    <submittedName>
        <fullName evidence="1">Uncharacterized protein</fullName>
    </submittedName>
</protein>
<sequence length="55" mass="6413">MIQRNNYTITVTSLMHVMGALFRFTGVSFVVFNLSYAKYFIYIMLFLSCIFSNTP</sequence>
<name>A0A0E9SSS4_ANGAN</name>
<dbReference type="AlphaFoldDB" id="A0A0E9SSS4"/>
<proteinExistence type="predicted"/>
<reference evidence="1" key="2">
    <citation type="journal article" date="2015" name="Fish Shellfish Immunol.">
        <title>Early steps in the European eel (Anguilla anguilla)-Vibrio vulnificus interaction in the gills: Role of the RtxA13 toxin.</title>
        <authorList>
            <person name="Callol A."/>
            <person name="Pajuelo D."/>
            <person name="Ebbesson L."/>
            <person name="Teles M."/>
            <person name="MacKenzie S."/>
            <person name="Amaro C."/>
        </authorList>
    </citation>
    <scope>NUCLEOTIDE SEQUENCE</scope>
</reference>
<dbReference type="EMBL" id="GBXM01064295">
    <property type="protein sequence ID" value="JAH44282.1"/>
    <property type="molecule type" value="Transcribed_RNA"/>
</dbReference>
<organism evidence="1">
    <name type="scientific">Anguilla anguilla</name>
    <name type="common">European freshwater eel</name>
    <name type="synonym">Muraena anguilla</name>
    <dbReference type="NCBI Taxonomy" id="7936"/>
    <lineage>
        <taxon>Eukaryota</taxon>
        <taxon>Metazoa</taxon>
        <taxon>Chordata</taxon>
        <taxon>Craniata</taxon>
        <taxon>Vertebrata</taxon>
        <taxon>Euteleostomi</taxon>
        <taxon>Actinopterygii</taxon>
        <taxon>Neopterygii</taxon>
        <taxon>Teleostei</taxon>
        <taxon>Anguilliformes</taxon>
        <taxon>Anguillidae</taxon>
        <taxon>Anguilla</taxon>
    </lineage>
</organism>
<reference evidence="1" key="1">
    <citation type="submission" date="2014-11" db="EMBL/GenBank/DDBJ databases">
        <authorList>
            <person name="Amaro Gonzalez C."/>
        </authorList>
    </citation>
    <scope>NUCLEOTIDE SEQUENCE</scope>
</reference>
<accession>A0A0E9SSS4</accession>
<evidence type="ECO:0000313" key="1">
    <source>
        <dbReference type="EMBL" id="JAH44282.1"/>
    </source>
</evidence>